<reference evidence="1" key="1">
    <citation type="submission" date="2014-11" db="EMBL/GenBank/DDBJ databases">
        <authorList>
            <person name="Amaro Gonzalez C."/>
        </authorList>
    </citation>
    <scope>NUCLEOTIDE SEQUENCE</scope>
</reference>
<sequence>MLFWTMAGQTDFIELQQQCTSHGPFCPERV</sequence>
<evidence type="ECO:0000313" key="1">
    <source>
        <dbReference type="EMBL" id="JAH08797.1"/>
    </source>
</evidence>
<dbReference type="EMBL" id="GBXM01099780">
    <property type="protein sequence ID" value="JAH08797.1"/>
    <property type="molecule type" value="Transcribed_RNA"/>
</dbReference>
<organism evidence="1">
    <name type="scientific">Anguilla anguilla</name>
    <name type="common">European freshwater eel</name>
    <name type="synonym">Muraena anguilla</name>
    <dbReference type="NCBI Taxonomy" id="7936"/>
    <lineage>
        <taxon>Eukaryota</taxon>
        <taxon>Metazoa</taxon>
        <taxon>Chordata</taxon>
        <taxon>Craniata</taxon>
        <taxon>Vertebrata</taxon>
        <taxon>Euteleostomi</taxon>
        <taxon>Actinopterygii</taxon>
        <taxon>Neopterygii</taxon>
        <taxon>Teleostei</taxon>
        <taxon>Anguilliformes</taxon>
        <taxon>Anguillidae</taxon>
        <taxon>Anguilla</taxon>
    </lineage>
</organism>
<proteinExistence type="predicted"/>
<name>A0A0E9PX05_ANGAN</name>
<dbReference type="AlphaFoldDB" id="A0A0E9PX05"/>
<reference evidence="1" key="2">
    <citation type="journal article" date="2015" name="Fish Shellfish Immunol.">
        <title>Early steps in the European eel (Anguilla anguilla)-Vibrio vulnificus interaction in the gills: Role of the RtxA13 toxin.</title>
        <authorList>
            <person name="Callol A."/>
            <person name="Pajuelo D."/>
            <person name="Ebbesson L."/>
            <person name="Teles M."/>
            <person name="MacKenzie S."/>
            <person name="Amaro C."/>
        </authorList>
    </citation>
    <scope>NUCLEOTIDE SEQUENCE</scope>
</reference>
<accession>A0A0E9PX05</accession>
<protein>
    <submittedName>
        <fullName evidence="1">Uncharacterized protein</fullName>
    </submittedName>
</protein>